<dbReference type="PANTHER" id="PTHR43479:SF11">
    <property type="entry name" value="ACREF_ENVCD OPERON REPRESSOR-RELATED"/>
    <property type="match status" value="1"/>
</dbReference>
<feature type="DNA-binding region" description="H-T-H motif" evidence="2">
    <location>
        <begin position="27"/>
        <end position="46"/>
    </location>
</feature>
<dbReference type="EMBL" id="CP138204">
    <property type="protein sequence ID" value="WPC76351.1"/>
    <property type="molecule type" value="Genomic_DNA"/>
</dbReference>
<sequence>MIKETTKEKITRTAYALFKKQGFSQVKVTDICDACHITKPAFYYHFSSKESLLENFYAGVIEKIQTQSIDFVLADNVWQQLLMVFDELAEAGNELGVDLNSQLFVINLKQDRGTFNFSRPLRELCVALITKAQKQGHIRNTSAPEDLFLSAAFMSAGYEMFWCIKNGQFNRKILVHQSLEALFDLTPELRMSNKEQVQNEVQRLGE</sequence>
<evidence type="ECO:0000256" key="2">
    <source>
        <dbReference type="PROSITE-ProRule" id="PRU00335"/>
    </source>
</evidence>
<organism evidence="4 5">
    <name type="scientific">Vibrio porteresiae DSM 19223</name>
    <dbReference type="NCBI Taxonomy" id="1123496"/>
    <lineage>
        <taxon>Bacteria</taxon>
        <taxon>Pseudomonadati</taxon>
        <taxon>Pseudomonadota</taxon>
        <taxon>Gammaproteobacteria</taxon>
        <taxon>Vibrionales</taxon>
        <taxon>Vibrionaceae</taxon>
        <taxon>Vibrio</taxon>
    </lineage>
</organism>
<dbReference type="InterPro" id="IPR050624">
    <property type="entry name" value="HTH-type_Tx_Regulator"/>
</dbReference>
<dbReference type="SUPFAM" id="SSF46689">
    <property type="entry name" value="Homeodomain-like"/>
    <property type="match status" value="1"/>
</dbReference>
<protein>
    <submittedName>
        <fullName evidence="4">TetR/AcrR family transcriptional regulator</fullName>
    </submittedName>
</protein>
<dbReference type="Proteomes" id="UP001304071">
    <property type="component" value="Chromosome 2"/>
</dbReference>
<evidence type="ECO:0000313" key="5">
    <source>
        <dbReference type="Proteomes" id="UP001304071"/>
    </source>
</evidence>
<reference evidence="4 5" key="1">
    <citation type="submission" date="2023-11" db="EMBL/GenBank/DDBJ databases">
        <title>Plant-associative lifestyle of Vibrio porteresiae and its evolutionary dynamics.</title>
        <authorList>
            <person name="Rameshkumar N."/>
            <person name="Kirti K."/>
        </authorList>
    </citation>
    <scope>NUCLEOTIDE SEQUENCE [LARGE SCALE GENOMIC DNA]</scope>
    <source>
        <strain evidence="4 5">MSSRF30</strain>
    </source>
</reference>
<dbReference type="PROSITE" id="PS50977">
    <property type="entry name" value="HTH_TETR_2"/>
    <property type="match status" value="1"/>
</dbReference>
<accession>A0ABZ0QLR7</accession>
<dbReference type="InterPro" id="IPR009057">
    <property type="entry name" value="Homeodomain-like_sf"/>
</dbReference>
<evidence type="ECO:0000259" key="3">
    <source>
        <dbReference type="PROSITE" id="PS50977"/>
    </source>
</evidence>
<name>A0ABZ0QLR7_9VIBR</name>
<dbReference type="SUPFAM" id="SSF48498">
    <property type="entry name" value="Tetracyclin repressor-like, C-terminal domain"/>
    <property type="match status" value="1"/>
</dbReference>
<keyword evidence="5" id="KW-1185">Reference proteome</keyword>
<feature type="domain" description="HTH tetR-type" evidence="3">
    <location>
        <begin position="4"/>
        <end position="64"/>
    </location>
</feature>
<evidence type="ECO:0000256" key="1">
    <source>
        <dbReference type="ARBA" id="ARBA00023125"/>
    </source>
</evidence>
<evidence type="ECO:0000313" key="4">
    <source>
        <dbReference type="EMBL" id="WPC76351.1"/>
    </source>
</evidence>
<dbReference type="RefSeq" id="WP_261896767.1">
    <property type="nucleotide sequence ID" value="NZ_AP024896.1"/>
</dbReference>
<keyword evidence="1 2" id="KW-0238">DNA-binding</keyword>
<dbReference type="Gene3D" id="1.10.357.10">
    <property type="entry name" value="Tetracycline Repressor, domain 2"/>
    <property type="match status" value="1"/>
</dbReference>
<dbReference type="PANTHER" id="PTHR43479">
    <property type="entry name" value="ACREF/ENVCD OPERON REPRESSOR-RELATED"/>
    <property type="match status" value="1"/>
</dbReference>
<dbReference type="Pfam" id="PF00440">
    <property type="entry name" value="TetR_N"/>
    <property type="match status" value="1"/>
</dbReference>
<dbReference type="InterPro" id="IPR036271">
    <property type="entry name" value="Tet_transcr_reg_TetR-rel_C_sf"/>
</dbReference>
<dbReference type="InterPro" id="IPR001647">
    <property type="entry name" value="HTH_TetR"/>
</dbReference>
<gene>
    <name evidence="4" type="ORF">R8Z52_17635</name>
</gene>
<proteinExistence type="predicted"/>
<dbReference type="PRINTS" id="PR00455">
    <property type="entry name" value="HTHTETR"/>
</dbReference>